<dbReference type="RefSeq" id="WP_092981695.1">
    <property type="nucleotide sequence ID" value="NZ_FOYQ01000001.1"/>
</dbReference>
<evidence type="ECO:0000256" key="1">
    <source>
        <dbReference type="ARBA" id="ARBA00004496"/>
    </source>
</evidence>
<dbReference type="HAMAP" id="MF_01114">
    <property type="entry name" value="RecX"/>
    <property type="match status" value="1"/>
</dbReference>
<evidence type="ECO:0000259" key="7">
    <source>
        <dbReference type="Pfam" id="PF21981"/>
    </source>
</evidence>
<organism evidence="8 9">
    <name type="scientific">Robiginitalea myxolifaciens</name>
    <dbReference type="NCBI Taxonomy" id="400055"/>
    <lineage>
        <taxon>Bacteria</taxon>
        <taxon>Pseudomonadati</taxon>
        <taxon>Bacteroidota</taxon>
        <taxon>Flavobacteriia</taxon>
        <taxon>Flavobacteriales</taxon>
        <taxon>Flavobacteriaceae</taxon>
        <taxon>Robiginitalea</taxon>
    </lineage>
</organism>
<dbReference type="PANTHER" id="PTHR33602">
    <property type="entry name" value="REGULATORY PROTEIN RECX FAMILY PROTEIN"/>
    <property type="match status" value="1"/>
</dbReference>
<dbReference type="InterPro" id="IPR053925">
    <property type="entry name" value="RecX_HTH_3rd"/>
</dbReference>
<comment type="subcellular location">
    <subcellularLocation>
        <location evidence="1 5">Cytoplasm</location>
    </subcellularLocation>
</comment>
<proteinExistence type="inferred from homology"/>
<dbReference type="Pfam" id="PF21981">
    <property type="entry name" value="RecX_HTH3"/>
    <property type="match status" value="1"/>
</dbReference>
<feature type="domain" description="RecX second three-helical" evidence="6">
    <location>
        <begin position="60"/>
        <end position="101"/>
    </location>
</feature>
<evidence type="ECO:0000313" key="8">
    <source>
        <dbReference type="EMBL" id="SFR38135.1"/>
    </source>
</evidence>
<dbReference type="InterPro" id="IPR036388">
    <property type="entry name" value="WH-like_DNA-bd_sf"/>
</dbReference>
<dbReference type="AlphaFoldDB" id="A0A1I6G7H2"/>
<evidence type="ECO:0000259" key="6">
    <source>
        <dbReference type="Pfam" id="PF02631"/>
    </source>
</evidence>
<dbReference type="STRING" id="400055.SAMN04490243_1354"/>
<dbReference type="GO" id="GO:0006282">
    <property type="term" value="P:regulation of DNA repair"/>
    <property type="evidence" value="ECO:0007669"/>
    <property type="project" value="UniProtKB-UniRule"/>
</dbReference>
<accession>A0A1I6G7H2</accession>
<dbReference type="Gene3D" id="1.10.10.10">
    <property type="entry name" value="Winged helix-like DNA-binding domain superfamily/Winged helix DNA-binding domain"/>
    <property type="match status" value="1"/>
</dbReference>
<dbReference type="Pfam" id="PF02631">
    <property type="entry name" value="RecX_HTH2"/>
    <property type="match status" value="1"/>
</dbReference>
<dbReference type="GO" id="GO:0005737">
    <property type="term" value="C:cytoplasm"/>
    <property type="evidence" value="ECO:0007669"/>
    <property type="project" value="UniProtKB-SubCell"/>
</dbReference>
<evidence type="ECO:0000256" key="2">
    <source>
        <dbReference type="ARBA" id="ARBA00009695"/>
    </source>
</evidence>
<dbReference type="InterPro" id="IPR053924">
    <property type="entry name" value="RecX_HTH_2nd"/>
</dbReference>
<sequence length="162" mass="19602">MNSFGRKGYTLEEATRRMERYCAYQERSHREVKEKLREMRMIPQAVDEILVHLITHDFLNEGRFTSSFIRGKFNQKGWGRDRLRRELKFRKVEARLIEKTLEREIPEEDYRAKLESLGKKRWESLQGESPLKRKQKFVNYLLYRGWESELVFGLLKTLEKGV</sequence>
<evidence type="ECO:0000256" key="5">
    <source>
        <dbReference type="HAMAP-Rule" id="MF_01114"/>
    </source>
</evidence>
<dbReference type="PANTHER" id="PTHR33602:SF1">
    <property type="entry name" value="REGULATORY PROTEIN RECX FAMILY PROTEIN"/>
    <property type="match status" value="1"/>
</dbReference>
<dbReference type="Proteomes" id="UP000199534">
    <property type="component" value="Unassembled WGS sequence"/>
</dbReference>
<reference evidence="8 9" key="1">
    <citation type="submission" date="2016-10" db="EMBL/GenBank/DDBJ databases">
        <authorList>
            <person name="de Groot N.N."/>
        </authorList>
    </citation>
    <scope>NUCLEOTIDE SEQUENCE [LARGE SCALE GENOMIC DNA]</scope>
    <source>
        <strain evidence="8 9">DSM 21019</strain>
    </source>
</reference>
<keyword evidence="4 5" id="KW-0963">Cytoplasm</keyword>
<keyword evidence="9" id="KW-1185">Reference proteome</keyword>
<gene>
    <name evidence="5" type="primary">recX</name>
    <name evidence="8" type="ORF">SAMN04490243_1354</name>
</gene>
<dbReference type="OrthoDB" id="1523826at2"/>
<evidence type="ECO:0000313" key="9">
    <source>
        <dbReference type="Proteomes" id="UP000199534"/>
    </source>
</evidence>
<feature type="domain" description="RecX third three-helical" evidence="7">
    <location>
        <begin position="109"/>
        <end position="152"/>
    </location>
</feature>
<comment type="similarity">
    <text evidence="2 5">Belongs to the RecX family.</text>
</comment>
<evidence type="ECO:0000256" key="3">
    <source>
        <dbReference type="ARBA" id="ARBA00018111"/>
    </source>
</evidence>
<dbReference type="EMBL" id="FOYQ01000001">
    <property type="protein sequence ID" value="SFR38135.1"/>
    <property type="molecule type" value="Genomic_DNA"/>
</dbReference>
<evidence type="ECO:0000256" key="4">
    <source>
        <dbReference type="ARBA" id="ARBA00022490"/>
    </source>
</evidence>
<dbReference type="InterPro" id="IPR003783">
    <property type="entry name" value="Regulatory_RecX"/>
</dbReference>
<name>A0A1I6G7H2_9FLAO</name>
<protein>
    <recommendedName>
        <fullName evidence="3 5">Regulatory protein RecX</fullName>
    </recommendedName>
</protein>
<comment type="function">
    <text evidence="5">Modulates RecA activity.</text>
</comment>